<sequence length="476" mass="53358">MSGANLRGRLAQIQQQISSLEAQMASLRSEEETVERALAAIVYPVLTLPNDVVSEVFIQYVNGLPKGSPLCLLWVCRSWREVALSTCRLWTRLWRFNSKSNQHLVDALTLWLAQSGSLPFDLGASLPPAPWDSADAFCRLLSQYSCRFRELHLSAWGPKPSQIHLVGSFPRLEKLDMRIRSTHRDLPPILPLYAPNLLEAALDCHSLEPWKAALPWAQLTTLSLESDLYSCWEILLCTSNLEVLTMYAEKRGSEAIPSSSSLTLPRLHTVCLDPMDRGVTSDILPSLTLPALDDLTFWPAGYLLVDAFTELLCRSRCNLRKLELTLYKTDADVLNSVFEETPLESVQNFTLCRPDGSNGALDSLFNLLSDHSVLPALEHFCIEECSAYTELSSLVDFLDARVDCGEGETQLKSFKLSFSEWGAGNAESEIPNPDDIDDAISRLEGLRRRFAGLKVDVRSDISWFTKHIDSHMIQKI</sequence>
<proteinExistence type="predicted"/>
<feature type="coiled-coil region" evidence="1">
    <location>
        <begin position="3"/>
        <end position="37"/>
    </location>
</feature>
<dbReference type="EMBL" id="JARKIF010000003">
    <property type="protein sequence ID" value="KAJ7644543.1"/>
    <property type="molecule type" value="Genomic_DNA"/>
</dbReference>
<evidence type="ECO:0000313" key="3">
    <source>
        <dbReference type="Proteomes" id="UP001221142"/>
    </source>
</evidence>
<evidence type="ECO:0000256" key="1">
    <source>
        <dbReference type="SAM" id="Coils"/>
    </source>
</evidence>
<evidence type="ECO:0008006" key="4">
    <source>
        <dbReference type="Google" id="ProtNLM"/>
    </source>
</evidence>
<comment type="caution">
    <text evidence="2">The sequence shown here is derived from an EMBL/GenBank/DDBJ whole genome shotgun (WGS) entry which is preliminary data.</text>
</comment>
<name>A0AAD7CBQ8_9AGAR</name>
<gene>
    <name evidence="2" type="ORF">FB45DRAFT_1053279</name>
</gene>
<dbReference type="AlphaFoldDB" id="A0AAD7CBQ8"/>
<accession>A0AAD7CBQ8</accession>
<reference evidence="2" key="1">
    <citation type="submission" date="2023-03" db="EMBL/GenBank/DDBJ databases">
        <title>Massive genome expansion in bonnet fungi (Mycena s.s.) driven by repeated elements and novel gene families across ecological guilds.</title>
        <authorList>
            <consortium name="Lawrence Berkeley National Laboratory"/>
            <person name="Harder C.B."/>
            <person name="Miyauchi S."/>
            <person name="Viragh M."/>
            <person name="Kuo A."/>
            <person name="Thoen E."/>
            <person name="Andreopoulos B."/>
            <person name="Lu D."/>
            <person name="Skrede I."/>
            <person name="Drula E."/>
            <person name="Henrissat B."/>
            <person name="Morin E."/>
            <person name="Kohler A."/>
            <person name="Barry K."/>
            <person name="LaButti K."/>
            <person name="Morin E."/>
            <person name="Salamov A."/>
            <person name="Lipzen A."/>
            <person name="Mereny Z."/>
            <person name="Hegedus B."/>
            <person name="Baldrian P."/>
            <person name="Stursova M."/>
            <person name="Weitz H."/>
            <person name="Taylor A."/>
            <person name="Grigoriev I.V."/>
            <person name="Nagy L.G."/>
            <person name="Martin F."/>
            <person name="Kauserud H."/>
        </authorList>
    </citation>
    <scope>NUCLEOTIDE SEQUENCE</scope>
    <source>
        <strain evidence="2">9284</strain>
    </source>
</reference>
<keyword evidence="1" id="KW-0175">Coiled coil</keyword>
<evidence type="ECO:0000313" key="2">
    <source>
        <dbReference type="EMBL" id="KAJ7644543.1"/>
    </source>
</evidence>
<dbReference type="Proteomes" id="UP001221142">
    <property type="component" value="Unassembled WGS sequence"/>
</dbReference>
<keyword evidence="3" id="KW-1185">Reference proteome</keyword>
<protein>
    <recommendedName>
        <fullName evidence="4">F-box domain-containing protein</fullName>
    </recommendedName>
</protein>
<organism evidence="2 3">
    <name type="scientific">Roridomyces roridus</name>
    <dbReference type="NCBI Taxonomy" id="1738132"/>
    <lineage>
        <taxon>Eukaryota</taxon>
        <taxon>Fungi</taxon>
        <taxon>Dikarya</taxon>
        <taxon>Basidiomycota</taxon>
        <taxon>Agaricomycotina</taxon>
        <taxon>Agaricomycetes</taxon>
        <taxon>Agaricomycetidae</taxon>
        <taxon>Agaricales</taxon>
        <taxon>Marasmiineae</taxon>
        <taxon>Mycenaceae</taxon>
        <taxon>Roridomyces</taxon>
    </lineage>
</organism>